<dbReference type="Proteomes" id="UP000035763">
    <property type="component" value="Unassembled WGS sequence"/>
</dbReference>
<dbReference type="PANTHER" id="PTHR42834:SF1">
    <property type="entry name" value="ENDONUCLEASE_EXONUCLEASE_PHOSPHATASE FAMILY PROTEIN (AFU_ORTHOLOGUE AFUA_3G09210)"/>
    <property type="match status" value="1"/>
</dbReference>
<protein>
    <submittedName>
        <fullName evidence="1">Uncharacterized protein</fullName>
    </submittedName>
</protein>
<sequence>MHFSSKGGDDPLFGRGQRPVRFSEEARHAQARVVRTFVNEIMAKDPAANRWTYVCEGNSQVLDHILISNSLASLEKFSGPYRPGSGVKPAFVYDIVHTNAAFFDQDSDHDPQVVHLDLKR</sequence>
<name>W6K2S3_9MICO</name>
<proteinExistence type="predicted"/>
<keyword evidence="2" id="KW-1185">Reference proteome</keyword>
<comment type="caution">
    <text evidence="1">The sequence shown here is derived from an EMBL/GenBank/DDBJ whole genome shotgun (WGS) entry which is preliminary data.</text>
</comment>
<dbReference type="AlphaFoldDB" id="W6K2S3"/>
<dbReference type="STRING" id="1193182.BN11_750006"/>
<dbReference type="InterPro" id="IPR036691">
    <property type="entry name" value="Endo/exonu/phosph_ase_sf"/>
</dbReference>
<organism evidence="1 2">
    <name type="scientific">Nostocoides australiense Ben110</name>
    <dbReference type="NCBI Taxonomy" id="1193182"/>
    <lineage>
        <taxon>Bacteria</taxon>
        <taxon>Bacillati</taxon>
        <taxon>Actinomycetota</taxon>
        <taxon>Actinomycetes</taxon>
        <taxon>Micrococcales</taxon>
        <taxon>Intrasporangiaceae</taxon>
        <taxon>Nostocoides</taxon>
    </lineage>
</organism>
<evidence type="ECO:0000313" key="1">
    <source>
        <dbReference type="EMBL" id="CCH75496.1"/>
    </source>
</evidence>
<dbReference type="EMBL" id="CAJA01000502">
    <property type="protein sequence ID" value="CCH75496.1"/>
    <property type="molecule type" value="Genomic_DNA"/>
</dbReference>
<gene>
    <name evidence="1" type="ORF">BN11_750006</name>
</gene>
<reference evidence="1 2" key="1">
    <citation type="journal article" date="2013" name="ISME J.">
        <title>A metabolic model for members of the genus Tetrasphaera involved in enhanced biological phosphorus removal.</title>
        <authorList>
            <person name="Kristiansen R."/>
            <person name="Nguyen H.T.T."/>
            <person name="Saunders A.M."/>
            <person name="Nielsen J.L."/>
            <person name="Wimmer R."/>
            <person name="Le V.Q."/>
            <person name="McIlroy S.J."/>
            <person name="Petrovski S."/>
            <person name="Seviour R.J."/>
            <person name="Calteau A."/>
            <person name="Nielsen K.L."/>
            <person name="Nielsen P.H."/>
        </authorList>
    </citation>
    <scope>NUCLEOTIDE SEQUENCE [LARGE SCALE GENOMIC DNA]</scope>
    <source>
        <strain evidence="1 2">Ben110</strain>
    </source>
</reference>
<evidence type="ECO:0000313" key="2">
    <source>
        <dbReference type="Proteomes" id="UP000035763"/>
    </source>
</evidence>
<dbReference type="SUPFAM" id="SSF56219">
    <property type="entry name" value="DNase I-like"/>
    <property type="match status" value="1"/>
</dbReference>
<dbReference type="PANTHER" id="PTHR42834">
    <property type="entry name" value="ENDONUCLEASE/EXONUCLEASE/PHOSPHATASE FAMILY PROTEIN (AFU_ORTHOLOGUE AFUA_3G09210)"/>
    <property type="match status" value="1"/>
</dbReference>
<accession>W6K2S3</accession>